<evidence type="ECO:0000256" key="13">
    <source>
        <dbReference type="ARBA" id="ARBA00023014"/>
    </source>
</evidence>
<dbReference type="InterPro" id="IPR002489">
    <property type="entry name" value="Glu_synth_asu_C"/>
</dbReference>
<dbReference type="KEGG" id="haly:HYG82_11285"/>
<keyword evidence="10" id="KW-0315">Glutamine amidotransferase</keyword>
<keyword evidence="11 19" id="KW-0560">Oxidoreductase</keyword>
<reference evidence="19 20" key="1">
    <citation type="submission" date="2020-07" db="EMBL/GenBank/DDBJ databases">
        <authorList>
            <person name="Cui H."/>
        </authorList>
    </citation>
    <scope>NUCLEOTIDE SEQUENCE [LARGE SCALE GENOMIC DNA]</scope>
    <source>
        <strain evidence="19 20">YPL8</strain>
    </source>
</reference>
<dbReference type="PANTHER" id="PTHR11938:SF133">
    <property type="entry name" value="GLUTAMATE SYNTHASE (NADH)"/>
    <property type="match status" value="1"/>
</dbReference>
<keyword evidence="5" id="KW-0028">Amino-acid biosynthesis</keyword>
<evidence type="ECO:0000259" key="18">
    <source>
        <dbReference type="PROSITE" id="PS51278"/>
    </source>
</evidence>
<dbReference type="EMBL" id="CP058601">
    <property type="protein sequence ID" value="QLG49403.1"/>
    <property type="molecule type" value="Genomic_DNA"/>
</dbReference>
<dbReference type="PANTHER" id="PTHR11938">
    <property type="entry name" value="FAD NADPH DEHYDROGENASE/OXIDOREDUCTASE"/>
    <property type="match status" value="1"/>
</dbReference>
<dbReference type="Pfam" id="PF01645">
    <property type="entry name" value="Glu_synthase"/>
    <property type="match status" value="1"/>
</dbReference>
<evidence type="ECO:0000256" key="2">
    <source>
        <dbReference type="ARBA" id="ARBA00001927"/>
    </source>
</evidence>
<comment type="cofactor">
    <cofactor evidence="3">
        <name>FAD</name>
        <dbReference type="ChEBI" id="CHEBI:57692"/>
    </cofactor>
</comment>
<dbReference type="InterPro" id="IPR013785">
    <property type="entry name" value="Aldolase_TIM"/>
</dbReference>
<dbReference type="SUPFAM" id="SSF51395">
    <property type="entry name" value="FMN-linked oxidoreductases"/>
    <property type="match status" value="1"/>
</dbReference>
<evidence type="ECO:0000256" key="11">
    <source>
        <dbReference type="ARBA" id="ARBA00023002"/>
    </source>
</evidence>
<evidence type="ECO:0000256" key="5">
    <source>
        <dbReference type="ARBA" id="ARBA00022605"/>
    </source>
</evidence>
<evidence type="ECO:0000256" key="17">
    <source>
        <dbReference type="SAM" id="MobiDB-lite"/>
    </source>
</evidence>
<dbReference type="PROSITE" id="PS51278">
    <property type="entry name" value="GATASE_TYPE_2"/>
    <property type="match status" value="1"/>
</dbReference>
<evidence type="ECO:0000256" key="3">
    <source>
        <dbReference type="ARBA" id="ARBA00001974"/>
    </source>
</evidence>
<dbReference type="InterPro" id="IPR036485">
    <property type="entry name" value="Glu_synth_asu_C_sf"/>
</dbReference>
<dbReference type="GO" id="GO:0004355">
    <property type="term" value="F:glutamate synthase (NADPH) activity"/>
    <property type="evidence" value="ECO:0007669"/>
    <property type="project" value="UniProtKB-EC"/>
</dbReference>
<feature type="region of interest" description="Disordered" evidence="17">
    <location>
        <begin position="919"/>
        <end position="938"/>
    </location>
</feature>
<feature type="compositionally biased region" description="Basic and acidic residues" evidence="17">
    <location>
        <begin position="179"/>
        <end position="188"/>
    </location>
</feature>
<dbReference type="SUPFAM" id="SSF69336">
    <property type="entry name" value="Alpha subunit of glutamate synthase, C-terminal domain"/>
    <property type="match status" value="1"/>
</dbReference>
<keyword evidence="12" id="KW-0408">Iron</keyword>
<dbReference type="Pfam" id="PF00310">
    <property type="entry name" value="GATase_2"/>
    <property type="match status" value="1"/>
</dbReference>
<sequence>MSQSHVSPPAERSQGLADPTDARSNCGVGVVMDLDGNGGHDVVEDGLDLLSNLEHRGTTGAEKDTGDGAGIMLQTPDSFFQDVLEADLPDTYAVGSLFFPQDSAARDDLVSLVEETFDTYGLAALEWRNVPTNNEDLGQTAVDSEPDVWQVAVAPEDDISGDDFDRRLYVARRALENTVEQRAHRDSDSDASGDAAEGIDPDSANRFYVCSLDSKTIVYKGLLKGVQVPAYYPDLTDERMESTFAMVHERFSTNTLGAWHLAHPYRNIIHNGEFNTIQGNINWMRARETDIESDVLDDLEAVKPIIDDPDQSDTASVDNALELLMQDGRDLEHALRMLVPEAWRGDDAMDPDRKDWYDFHASLVEPWDGPALVAATDGERVGAVLDRNGLRPCRYDVTTDNRLIMASEAGALETEPENIEERGRLQPGQLFLADPAEGRVIPDEEVFEDLTDDRYGEWVAREQVHLDDIRTTTDPTPREELSSLRAHQATFGYTHDELENMIEPMTQKGKDPVGSMGDDTPLSVLTEFNRPLFSYFKQLFAQVTNPPLDYIREELVTSMESRLGFQRNLLDESSEHARQLVLDSPVLTDAELESIRDCSANGITAATIDLTYESTSEDLGCDLESAIERVRADAVDAIEAGYDVIVLSDRGIDEDRVAIPSLLATGAVHHHLVRNGLRNHVGLVVESADPRTVHHFATLVGYGAGAVNPYLAFQTIDDITAGPDGADTGVAIDAYVGAVEDGLLKIMAKMGISTVESYQGAQIFEAVGLDSDLVEEYFEGTENRTGGIGLAEIEEDLRERHETGFGSPDGDEPDLDRHGEFEHRSDGIYHQWNPQTVGALQQAVRSNDYERYQEFAELINDQQQNLQTLRGLLEFDSERDPIPLEDVEPIKDIVQRFSTAAMSLGSLSPEAHENNSIAMNRLGGKSNSGEGGEPPERFNTERECNVKQVASGRFGVTSTYLSNADELQIKMAQGSKPGEGGHLPGSKVNEMIAHVRKSTPGVGLISPPPLHDIYSIEDLKQLIFDLKAANEDADINVKLVSEAGIGTVAAGVAKANADVVHISGHSGGTGASPRTSIKSAGLPWELGLAEANQMLCATGLRDRIRVSTDGGMKTGRDVAVAALLGAEEYIFGTASLVTGGCVMARQCHKNTCPVGVATQREDLRKRFPGEPEHVINYMTFIAQELREIMAELGFHTVDEMIGQVDVLEQRDDVDHPKARNVDLSEVLADPGSDVRRKIRDQDHELEDQLDRDLIEAAADAIENQDPVSLETTVSNIDRTVGAMLSNRITSRYGEPGLPEDTITVDLEGTAGQSFGAFLASGVSMHLNGSANDYVGKGLSGGKLTVRTPKTAAYDPTENVAIGNVALYGATDGQLYVNGVAGERFAVRNSGAKAVAEGVGDHGCEYMTGGVVAVLGDTGKNFAAGMSGGVAYVYDPDDEFAAKANTGMVSLHEDLEEKDEQMLRRLVENHVAYTGSERGQRLLENWERALDAFVKVMPDAYHEAITEQGSDDVRNELPGMPEADLETESASFAASDD</sequence>
<dbReference type="CDD" id="cd00982">
    <property type="entry name" value="gltB_C"/>
    <property type="match status" value="1"/>
</dbReference>
<keyword evidence="6" id="KW-0285">Flavoprotein</keyword>
<dbReference type="NCBIfam" id="NF008730">
    <property type="entry name" value="PRK11750.1"/>
    <property type="match status" value="1"/>
</dbReference>
<dbReference type="Pfam" id="PF01493">
    <property type="entry name" value="GXGXG"/>
    <property type="match status" value="1"/>
</dbReference>
<proteinExistence type="inferred from homology"/>
<evidence type="ECO:0000256" key="7">
    <source>
        <dbReference type="ARBA" id="ARBA00022643"/>
    </source>
</evidence>
<keyword evidence="7" id="KW-0288">FMN</keyword>
<evidence type="ECO:0000256" key="10">
    <source>
        <dbReference type="ARBA" id="ARBA00022962"/>
    </source>
</evidence>
<evidence type="ECO:0000313" key="19">
    <source>
        <dbReference type="EMBL" id="QLG49403.1"/>
    </source>
</evidence>
<feature type="region of interest" description="Disordered" evidence="17">
    <location>
        <begin position="1"/>
        <end position="24"/>
    </location>
</feature>
<dbReference type="SUPFAM" id="SSF56235">
    <property type="entry name" value="N-terminal nucleophile aminohydrolases (Ntn hydrolases)"/>
    <property type="match status" value="1"/>
</dbReference>
<feature type="region of interest" description="Disordered" evidence="17">
    <location>
        <begin position="179"/>
        <end position="198"/>
    </location>
</feature>
<evidence type="ECO:0000313" key="20">
    <source>
        <dbReference type="Proteomes" id="UP000509241"/>
    </source>
</evidence>
<dbReference type="EC" id="1.4.1.13" evidence="19"/>
<dbReference type="Proteomes" id="UP000509241">
    <property type="component" value="Chromosome"/>
</dbReference>
<dbReference type="RefSeq" id="WP_179261136.1">
    <property type="nucleotide sequence ID" value="NZ_CP058601.1"/>
</dbReference>
<name>A0A7D5K6U4_9EURY</name>
<evidence type="ECO:0000256" key="15">
    <source>
        <dbReference type="ARBA" id="ARBA00023291"/>
    </source>
</evidence>
<evidence type="ECO:0000256" key="14">
    <source>
        <dbReference type="ARBA" id="ARBA00023164"/>
    </source>
</evidence>
<dbReference type="InterPro" id="IPR002932">
    <property type="entry name" value="Glu_synthdom"/>
</dbReference>
<accession>A0A7D5K6U4</accession>
<dbReference type="FunFam" id="3.20.20.70:FF:000031">
    <property type="entry name" value="Glutamate synthase 1 [NADH]"/>
    <property type="match status" value="1"/>
</dbReference>
<dbReference type="InterPro" id="IPR029055">
    <property type="entry name" value="Ntn_hydrolases_N"/>
</dbReference>
<evidence type="ECO:0000256" key="12">
    <source>
        <dbReference type="ARBA" id="ARBA00023004"/>
    </source>
</evidence>
<evidence type="ECO:0000256" key="4">
    <source>
        <dbReference type="ARBA" id="ARBA00009716"/>
    </source>
</evidence>
<dbReference type="CDD" id="cd00713">
    <property type="entry name" value="GltS"/>
    <property type="match status" value="1"/>
</dbReference>
<dbReference type="FunFam" id="2.160.20.60:FF:000001">
    <property type="entry name" value="Glutamate synthase, large subunit"/>
    <property type="match status" value="1"/>
</dbReference>
<comment type="pathway">
    <text evidence="16">Amino-acid biosynthesis.</text>
</comment>
<protein>
    <submittedName>
        <fullName evidence="19">Glutamate synthase large subunit</fullName>
        <ecNumber evidence="19">1.4.1.13</ecNumber>
    </submittedName>
</protein>
<feature type="region of interest" description="Disordered" evidence="17">
    <location>
        <begin position="1508"/>
        <end position="1536"/>
    </location>
</feature>
<keyword evidence="13" id="KW-0411">Iron-sulfur</keyword>
<dbReference type="Pfam" id="PF04898">
    <property type="entry name" value="Glu_syn_central"/>
    <property type="match status" value="1"/>
</dbReference>
<dbReference type="GO" id="GO:0006537">
    <property type="term" value="P:glutamate biosynthetic process"/>
    <property type="evidence" value="ECO:0007669"/>
    <property type="project" value="UniProtKB-KW"/>
</dbReference>
<keyword evidence="20" id="KW-1185">Reference proteome</keyword>
<comment type="similarity">
    <text evidence="4">Belongs to the glutamate synthase family.</text>
</comment>
<dbReference type="InterPro" id="IPR050711">
    <property type="entry name" value="ET-N_metabolism_enzyme"/>
</dbReference>
<dbReference type="Gene3D" id="3.60.20.10">
    <property type="entry name" value="Glutamine Phosphoribosylpyrophosphate, subunit 1, domain 1"/>
    <property type="match status" value="1"/>
</dbReference>
<dbReference type="InterPro" id="IPR006982">
    <property type="entry name" value="Glu_synth_centr_N"/>
</dbReference>
<evidence type="ECO:0000256" key="8">
    <source>
        <dbReference type="ARBA" id="ARBA00022723"/>
    </source>
</evidence>
<evidence type="ECO:0000256" key="6">
    <source>
        <dbReference type="ARBA" id="ARBA00022630"/>
    </source>
</evidence>
<organism evidence="19 20">
    <name type="scientific">Natrinema halophilum</name>
    <dbReference type="NCBI Taxonomy" id="1699371"/>
    <lineage>
        <taxon>Archaea</taxon>
        <taxon>Methanobacteriati</taxon>
        <taxon>Methanobacteriota</taxon>
        <taxon>Stenosarchaea group</taxon>
        <taxon>Halobacteria</taxon>
        <taxon>Halobacteriales</taxon>
        <taxon>Natrialbaceae</taxon>
        <taxon>Natrinema</taxon>
    </lineage>
</organism>
<evidence type="ECO:0000256" key="9">
    <source>
        <dbReference type="ARBA" id="ARBA00022827"/>
    </source>
</evidence>
<dbReference type="Gene3D" id="3.20.20.70">
    <property type="entry name" value="Aldolase class I"/>
    <property type="match status" value="2"/>
</dbReference>
<dbReference type="InterPro" id="IPR017932">
    <property type="entry name" value="GATase_2_dom"/>
</dbReference>
<comment type="cofactor">
    <cofactor evidence="1">
        <name>FMN</name>
        <dbReference type="ChEBI" id="CHEBI:58210"/>
    </cofactor>
</comment>
<gene>
    <name evidence="19" type="primary">gltB</name>
    <name evidence="19" type="ORF">HYG82_11285</name>
</gene>
<dbReference type="GO" id="GO:0019676">
    <property type="term" value="P:ammonia assimilation cycle"/>
    <property type="evidence" value="ECO:0007669"/>
    <property type="project" value="TreeGrafter"/>
</dbReference>
<comment type="cofactor">
    <cofactor evidence="2">
        <name>[3Fe-4S] cluster</name>
        <dbReference type="ChEBI" id="CHEBI:21137"/>
    </cofactor>
</comment>
<keyword evidence="15" id="KW-0003">3Fe-4S</keyword>
<keyword evidence="9" id="KW-0274">FAD</keyword>
<dbReference type="GO" id="GO:0051538">
    <property type="term" value="F:3 iron, 4 sulfur cluster binding"/>
    <property type="evidence" value="ECO:0007669"/>
    <property type="project" value="UniProtKB-KW"/>
</dbReference>
<feature type="compositionally biased region" description="Polar residues" evidence="17">
    <location>
        <begin position="1527"/>
        <end position="1536"/>
    </location>
</feature>
<keyword evidence="14" id="KW-0314">Glutamate biosynthesis</keyword>
<feature type="domain" description="Glutamine amidotransferase type-2" evidence="18">
    <location>
        <begin position="26"/>
        <end position="436"/>
    </location>
</feature>
<evidence type="ECO:0000256" key="16">
    <source>
        <dbReference type="ARBA" id="ARBA00029440"/>
    </source>
</evidence>
<evidence type="ECO:0000256" key="1">
    <source>
        <dbReference type="ARBA" id="ARBA00001917"/>
    </source>
</evidence>
<dbReference type="OrthoDB" id="211693at2157"/>
<dbReference type="GO" id="GO:0046872">
    <property type="term" value="F:metal ion binding"/>
    <property type="evidence" value="ECO:0007669"/>
    <property type="project" value="UniProtKB-KW"/>
</dbReference>
<dbReference type="GeneID" id="56033882"/>
<dbReference type="Gene3D" id="2.160.20.60">
    <property type="entry name" value="Glutamate synthase, alpha subunit, C-terminal domain"/>
    <property type="match status" value="1"/>
</dbReference>
<keyword evidence="8" id="KW-0479">Metal-binding</keyword>
<dbReference type="CDD" id="cd02808">
    <property type="entry name" value="GltS_FMN"/>
    <property type="match status" value="1"/>
</dbReference>